<accession>A0A0B0EIL4</accession>
<sequence length="140" mass="16171">MSILIEELKKEHSEILTALSEVKELGILSKEGQDKLMSLEVSLLAHLGIEDDQLYPTLKKEAEHNSSIKDTLDLFAMDMENVSKTVIEFFEKYSDGFSDMDIKELSDDFENLLTALTKRIRNEEESLYEEYETLDRSEMP</sequence>
<evidence type="ECO:0000313" key="3">
    <source>
        <dbReference type="Proteomes" id="UP000030652"/>
    </source>
</evidence>
<organism evidence="2 3">
    <name type="scientific">Candidatus Scalindua brodae</name>
    <dbReference type="NCBI Taxonomy" id="237368"/>
    <lineage>
        <taxon>Bacteria</taxon>
        <taxon>Pseudomonadati</taxon>
        <taxon>Planctomycetota</taxon>
        <taxon>Candidatus Brocadiia</taxon>
        <taxon>Candidatus Brocadiales</taxon>
        <taxon>Candidatus Scalinduaceae</taxon>
        <taxon>Candidatus Scalindua</taxon>
    </lineage>
</organism>
<proteinExistence type="predicted"/>
<feature type="domain" description="Hemerythrin-like" evidence="1">
    <location>
        <begin position="4"/>
        <end position="129"/>
    </location>
</feature>
<dbReference type="Gene3D" id="1.20.120.1370">
    <property type="entry name" value="Regulator of RNA polymerase sigma(70) subunit, domain 4"/>
    <property type="match status" value="1"/>
</dbReference>
<dbReference type="InterPro" id="IPR038309">
    <property type="entry name" value="Rsd/AlgQ_sf"/>
</dbReference>
<dbReference type="AlphaFoldDB" id="A0A0B0EIL4"/>
<dbReference type="Proteomes" id="UP000030652">
    <property type="component" value="Unassembled WGS sequence"/>
</dbReference>
<reference evidence="2 3" key="1">
    <citation type="submission" date="2014-10" db="EMBL/GenBank/DDBJ databases">
        <title>Draft genome of anammox bacterium scalindua brodae, obtained using differential coverage binning of sequence data from two enrichment reactors.</title>
        <authorList>
            <person name="Speth D.R."/>
            <person name="Russ L."/>
            <person name="Kartal B."/>
            <person name="Op den Camp H.J."/>
            <person name="Dutilh B.E."/>
            <person name="Jetten M.S."/>
        </authorList>
    </citation>
    <scope>NUCLEOTIDE SEQUENCE [LARGE SCALE GENOMIC DNA]</scope>
    <source>
        <strain evidence="2">RU1</strain>
    </source>
</reference>
<dbReference type="eggNOG" id="ENOG50334Y1">
    <property type="taxonomic scope" value="Bacteria"/>
</dbReference>
<evidence type="ECO:0000313" key="2">
    <source>
        <dbReference type="EMBL" id="KHE92872.1"/>
    </source>
</evidence>
<dbReference type="InterPro" id="IPR012312">
    <property type="entry name" value="Hemerythrin-like"/>
</dbReference>
<dbReference type="EMBL" id="JRYO01000085">
    <property type="protein sequence ID" value="KHE92872.1"/>
    <property type="molecule type" value="Genomic_DNA"/>
</dbReference>
<protein>
    <recommendedName>
        <fullName evidence="1">Hemerythrin-like domain-containing protein</fullName>
    </recommendedName>
</protein>
<comment type="caution">
    <text evidence="2">The sequence shown here is derived from an EMBL/GenBank/DDBJ whole genome shotgun (WGS) entry which is preliminary data.</text>
</comment>
<gene>
    <name evidence="2" type="ORF">SCABRO_01261</name>
</gene>
<dbReference type="Pfam" id="PF01814">
    <property type="entry name" value="Hemerythrin"/>
    <property type="match status" value="1"/>
</dbReference>
<evidence type="ECO:0000259" key="1">
    <source>
        <dbReference type="Pfam" id="PF01814"/>
    </source>
</evidence>
<name>A0A0B0EIL4_9BACT</name>